<dbReference type="FunFam" id="3.30.460.10:FF:000001">
    <property type="entry name" value="GTP pyrophosphokinase RelA"/>
    <property type="match status" value="1"/>
</dbReference>
<feature type="domain" description="TGS" evidence="3">
    <location>
        <begin position="397"/>
        <end position="460"/>
    </location>
</feature>
<dbReference type="InterPro" id="IPR012675">
    <property type="entry name" value="Beta-grasp_dom_sf"/>
</dbReference>
<dbReference type="Pfam" id="PF19296">
    <property type="entry name" value="RelA_AH_RIS"/>
    <property type="match status" value="1"/>
</dbReference>
<dbReference type="PROSITE" id="PS51671">
    <property type="entry name" value="ACT"/>
    <property type="match status" value="1"/>
</dbReference>
<dbReference type="PANTHER" id="PTHR21262:SF36">
    <property type="entry name" value="BIFUNCTIONAL (P)PPGPP SYNTHASE_HYDROLASE SPOT"/>
    <property type="match status" value="1"/>
</dbReference>
<dbReference type="Gene3D" id="3.30.70.260">
    <property type="match status" value="1"/>
</dbReference>
<dbReference type="GO" id="GO:0005886">
    <property type="term" value="C:plasma membrane"/>
    <property type="evidence" value="ECO:0007669"/>
    <property type="project" value="TreeGrafter"/>
</dbReference>
<keyword evidence="4" id="KW-0418">Kinase</keyword>
<dbReference type="SUPFAM" id="SSF55021">
    <property type="entry name" value="ACT-like"/>
    <property type="match status" value="1"/>
</dbReference>
<dbReference type="Gene3D" id="3.10.20.30">
    <property type="match status" value="1"/>
</dbReference>
<dbReference type="FunFam" id="3.10.20.30:FF:000002">
    <property type="entry name" value="GTP pyrophosphokinase (RelA/SpoT)"/>
    <property type="match status" value="1"/>
</dbReference>
<dbReference type="CDD" id="cd01668">
    <property type="entry name" value="TGS_RSH"/>
    <property type="match status" value="1"/>
</dbReference>
<dbReference type="InterPro" id="IPR045865">
    <property type="entry name" value="ACT-like_dom_sf"/>
</dbReference>
<comment type="similarity">
    <text evidence="1">Belongs to the RelA/SpoT family.</text>
</comment>
<proteinExistence type="inferred from homology"/>
<organism evidence="4">
    <name type="scientific">hydrothermal vent metagenome</name>
    <dbReference type="NCBI Taxonomy" id="652676"/>
    <lineage>
        <taxon>unclassified sequences</taxon>
        <taxon>metagenomes</taxon>
        <taxon>ecological metagenomes</taxon>
    </lineage>
</organism>
<dbReference type="FunFam" id="1.10.3210.10:FF:000001">
    <property type="entry name" value="GTP pyrophosphokinase RelA"/>
    <property type="match status" value="1"/>
</dbReference>
<dbReference type="GO" id="GO:0015969">
    <property type="term" value="P:guanosine tetraphosphate metabolic process"/>
    <property type="evidence" value="ECO:0007669"/>
    <property type="project" value="InterPro"/>
</dbReference>
<name>A0A3B0VUS6_9ZZZZ</name>
<dbReference type="NCBIfam" id="TIGR00691">
    <property type="entry name" value="spoT_relA"/>
    <property type="match status" value="1"/>
</dbReference>
<dbReference type="EC" id="2.7.6.5" evidence="4"/>
<dbReference type="Pfam" id="PF02824">
    <property type="entry name" value="TGS"/>
    <property type="match status" value="1"/>
</dbReference>
<protein>
    <submittedName>
        <fullName evidence="4">Guanosine-3',5'-bis(Diphosphate) 3'-pyrophosphohydrolase / GTP pyrophosphokinase, (P)ppGpp synthetase II</fullName>
        <ecNumber evidence="4">2.7.6.5</ecNumber>
        <ecNumber evidence="4">3.1.7.2</ecNumber>
    </submittedName>
</protein>
<dbReference type="EMBL" id="UOEY01000013">
    <property type="protein sequence ID" value="VAW35154.1"/>
    <property type="molecule type" value="Genomic_DNA"/>
</dbReference>
<dbReference type="InterPro" id="IPR045600">
    <property type="entry name" value="RelA/SpoT_AH_RIS"/>
</dbReference>
<dbReference type="GO" id="GO:0008893">
    <property type="term" value="F:guanosine-3',5'-bis(diphosphate) 3'-diphosphatase activity"/>
    <property type="evidence" value="ECO:0007669"/>
    <property type="project" value="UniProtKB-EC"/>
</dbReference>
<dbReference type="CDD" id="cd04876">
    <property type="entry name" value="ACT_RelA-SpoT"/>
    <property type="match status" value="1"/>
</dbReference>
<evidence type="ECO:0000256" key="1">
    <source>
        <dbReference type="ARBA" id="ARBA00007476"/>
    </source>
</evidence>
<dbReference type="InterPro" id="IPR002912">
    <property type="entry name" value="ACT_dom"/>
</dbReference>
<dbReference type="SMART" id="SM00954">
    <property type="entry name" value="RelA_SpoT"/>
    <property type="match status" value="1"/>
</dbReference>
<dbReference type="InterPro" id="IPR033655">
    <property type="entry name" value="TGS_RelA/SpoT"/>
</dbReference>
<dbReference type="PANTHER" id="PTHR21262">
    <property type="entry name" value="GUANOSINE-3',5'-BIS DIPHOSPHATE 3'-PYROPHOSPHOHYDROLASE"/>
    <property type="match status" value="1"/>
</dbReference>
<dbReference type="EC" id="3.1.7.2" evidence="4"/>
<dbReference type="InterPro" id="IPR004095">
    <property type="entry name" value="TGS"/>
</dbReference>
<dbReference type="Pfam" id="PF13328">
    <property type="entry name" value="HD_4"/>
    <property type="match status" value="1"/>
</dbReference>
<dbReference type="GO" id="GO:0016301">
    <property type="term" value="F:kinase activity"/>
    <property type="evidence" value="ECO:0007669"/>
    <property type="project" value="UniProtKB-KW"/>
</dbReference>
<gene>
    <name evidence="4" type="ORF">MNBD_DELTA04-465</name>
</gene>
<dbReference type="CDD" id="cd05399">
    <property type="entry name" value="NT_Rel-Spo_like"/>
    <property type="match status" value="1"/>
</dbReference>
<feature type="domain" description="ACT" evidence="2">
    <location>
        <begin position="661"/>
        <end position="733"/>
    </location>
</feature>
<dbReference type="Gene3D" id="3.30.460.10">
    <property type="entry name" value="Beta Polymerase, domain 2"/>
    <property type="match status" value="1"/>
</dbReference>
<dbReference type="SUPFAM" id="SSF81301">
    <property type="entry name" value="Nucleotidyltransferase"/>
    <property type="match status" value="1"/>
</dbReference>
<accession>A0A3B0VUS6</accession>
<dbReference type="GO" id="GO:0042594">
    <property type="term" value="P:response to starvation"/>
    <property type="evidence" value="ECO:0007669"/>
    <property type="project" value="TreeGrafter"/>
</dbReference>
<dbReference type="SUPFAM" id="SSF109604">
    <property type="entry name" value="HD-domain/PDEase-like"/>
    <property type="match status" value="1"/>
</dbReference>
<evidence type="ECO:0000259" key="3">
    <source>
        <dbReference type="PROSITE" id="PS51880"/>
    </source>
</evidence>
<dbReference type="InterPro" id="IPR012676">
    <property type="entry name" value="TGS-like"/>
</dbReference>
<evidence type="ECO:0000313" key="4">
    <source>
        <dbReference type="EMBL" id="VAW35154.1"/>
    </source>
</evidence>
<dbReference type="InterPro" id="IPR004811">
    <property type="entry name" value="RelA/Spo_fam"/>
</dbReference>
<dbReference type="Gene3D" id="1.10.3210.10">
    <property type="entry name" value="Hypothetical protein af1432"/>
    <property type="match status" value="1"/>
</dbReference>
<evidence type="ECO:0000259" key="2">
    <source>
        <dbReference type="PROSITE" id="PS51671"/>
    </source>
</evidence>
<dbReference type="Pfam" id="PF04607">
    <property type="entry name" value="RelA_SpoT"/>
    <property type="match status" value="1"/>
</dbReference>
<dbReference type="GO" id="GO:0008728">
    <property type="term" value="F:GTP diphosphokinase activity"/>
    <property type="evidence" value="ECO:0007669"/>
    <property type="project" value="UniProtKB-EC"/>
</dbReference>
<dbReference type="Pfam" id="PF13291">
    <property type="entry name" value="ACT_4"/>
    <property type="match status" value="1"/>
</dbReference>
<dbReference type="PROSITE" id="PS51880">
    <property type="entry name" value="TGS"/>
    <property type="match status" value="1"/>
</dbReference>
<dbReference type="SUPFAM" id="SSF81271">
    <property type="entry name" value="TGS-like"/>
    <property type="match status" value="1"/>
</dbReference>
<keyword evidence="4" id="KW-0808">Transferase</keyword>
<dbReference type="AlphaFoldDB" id="A0A3B0VUS6"/>
<dbReference type="InterPro" id="IPR007685">
    <property type="entry name" value="RelA_SpoT"/>
</dbReference>
<keyword evidence="4" id="KW-0378">Hydrolase</keyword>
<dbReference type="InterPro" id="IPR043519">
    <property type="entry name" value="NT_sf"/>
</dbReference>
<sequence length="733" mass="83015">MVEKHSQAALPDLRRLLALASSYLHGVDLAPLTRAYEFVRDRHAGHLHVSGESYVQHLFDVATTLASMKLDLDSIVAGLLHGTLKEGVATVAELEDLFGPEVASIVNGSTRITNVPYNSKLTNTKLAQAENTRKLFLAMSADIRVLLVKLADRLQDMVTLGSADEKRRRHVAAETMDLFAPLAGRLGIDWMKRELEDLAFQYLFPAEYADITARLESSLVQRQAYVDEVKAILNKKLRANNINPIRIIGRPKHLYSIYRKLVAQNISLERVYDKVAFRIIVHSVKECYEALGTVHADWPPVPGRIKDFISVPKANNYQSLHTTVIGPHDYFIEIQIRTEDMDRVAQEGIAAHWAYKEGQKINGKDVRLFKSIKRLVQNLQEVEDHREFLESVRGELFESDVYALTPTGEVRELPAGSTPIDFAYSIHTAVGDHCSGAKVNGLLVTLKYKLQHGDIVEIITRKNQQPKRAWLQIVKTSRARTRIRQWLRREEKEKFLHLGREICERELKKHDATLKKLVKSGHLRVLLKSLNCNSLEDMLIKVGSRVISVPSLLRALQPEEFRAAEEKRREKELLEKTRRSEQSLAAAPANEVIDIDGMDDMLVRISQCCKPVPGDDIVGFITTGRGISIHKVDCPNLRMTDPQRWMSVTWSGSTRTRHRCKVLVRAENRKNILADISSTISLDDADIIELNARTTADNLAELSVVLEVVDLGHLQVILQHLRQMPSVIEVRRR</sequence>
<reference evidence="4" key="1">
    <citation type="submission" date="2018-06" db="EMBL/GenBank/DDBJ databases">
        <authorList>
            <person name="Zhirakovskaya E."/>
        </authorList>
    </citation>
    <scope>NUCLEOTIDE SEQUENCE</scope>
</reference>